<proteinExistence type="predicted"/>
<evidence type="ECO:0000313" key="4">
    <source>
        <dbReference type="Proteomes" id="UP000270487"/>
    </source>
</evidence>
<dbReference type="Pfam" id="PF00419">
    <property type="entry name" value="Fimbrial"/>
    <property type="match status" value="1"/>
</dbReference>
<feature type="chain" id="PRO_5018757311" evidence="1">
    <location>
        <begin position="22"/>
        <end position="171"/>
    </location>
</feature>
<dbReference type="AlphaFoldDB" id="A0A3S4XRF4"/>
<evidence type="ECO:0000259" key="2">
    <source>
        <dbReference type="Pfam" id="PF00419"/>
    </source>
</evidence>
<dbReference type="Gene3D" id="2.60.40.1090">
    <property type="entry name" value="Fimbrial-type adhesion domain"/>
    <property type="match status" value="1"/>
</dbReference>
<dbReference type="InterPro" id="IPR008966">
    <property type="entry name" value="Adhesion_dom_sf"/>
</dbReference>
<feature type="signal peptide" evidence="1">
    <location>
        <begin position="1"/>
        <end position="21"/>
    </location>
</feature>
<keyword evidence="1" id="KW-0732">Signal</keyword>
<dbReference type="EMBL" id="LR134492">
    <property type="protein sequence ID" value="VEI73011.1"/>
    <property type="molecule type" value="Genomic_DNA"/>
</dbReference>
<name>A0A3S4XRF4_SERFO</name>
<accession>A0A3S4XRF4</accession>
<dbReference type="InterPro" id="IPR036937">
    <property type="entry name" value="Adhesion_dom_fimbrial_sf"/>
</dbReference>
<dbReference type="SUPFAM" id="SSF49401">
    <property type="entry name" value="Bacterial adhesins"/>
    <property type="match status" value="1"/>
</dbReference>
<gene>
    <name evidence="3" type="primary">fimG_3</name>
    <name evidence="3" type="ORF">NCTC13193_03934</name>
</gene>
<dbReference type="InterPro" id="IPR050263">
    <property type="entry name" value="Bact_Fimbrial_Adh_Pro"/>
</dbReference>
<dbReference type="GO" id="GO:0009289">
    <property type="term" value="C:pilus"/>
    <property type="evidence" value="ECO:0007669"/>
    <property type="project" value="InterPro"/>
</dbReference>
<feature type="domain" description="Fimbrial-type adhesion" evidence="2">
    <location>
        <begin position="27"/>
        <end position="171"/>
    </location>
</feature>
<organism evidence="3 4">
    <name type="scientific">Serratia fonticola</name>
    <dbReference type="NCBI Taxonomy" id="47917"/>
    <lineage>
        <taxon>Bacteria</taxon>
        <taxon>Pseudomonadati</taxon>
        <taxon>Pseudomonadota</taxon>
        <taxon>Gammaproteobacteria</taxon>
        <taxon>Enterobacterales</taxon>
        <taxon>Yersiniaceae</taxon>
        <taxon>Serratia</taxon>
    </lineage>
</organism>
<evidence type="ECO:0000313" key="3">
    <source>
        <dbReference type="EMBL" id="VEI73011.1"/>
    </source>
</evidence>
<sequence>MKLSTLGLLLLSGLSSWGCLAEDSNLTISGNVMASPCVVDTDSANQTIDFGQGRSRDFLVAGSVGEWQPFSVLLTQCPITTRHATVLLTGSATSGPDGVPLYANLGSAPYVGIQIADGNTHQTLGPGSRVTLAVDNTSKTATLSLVSRLYSTGQMGAGQIRGAMQLDFTYQ</sequence>
<dbReference type="PANTHER" id="PTHR33420:SF27">
    <property type="entry name" value="PROTEIN FIMG"/>
    <property type="match status" value="1"/>
</dbReference>
<evidence type="ECO:0000256" key="1">
    <source>
        <dbReference type="SAM" id="SignalP"/>
    </source>
</evidence>
<dbReference type="PANTHER" id="PTHR33420">
    <property type="entry name" value="FIMBRIAL SUBUNIT ELFA-RELATED"/>
    <property type="match status" value="1"/>
</dbReference>
<dbReference type="Proteomes" id="UP000270487">
    <property type="component" value="Chromosome"/>
</dbReference>
<dbReference type="GO" id="GO:0043709">
    <property type="term" value="P:cell adhesion involved in single-species biofilm formation"/>
    <property type="evidence" value="ECO:0007669"/>
    <property type="project" value="TreeGrafter"/>
</dbReference>
<reference evidence="3 4" key="1">
    <citation type="submission" date="2018-12" db="EMBL/GenBank/DDBJ databases">
        <authorList>
            <consortium name="Pathogen Informatics"/>
        </authorList>
    </citation>
    <scope>NUCLEOTIDE SEQUENCE [LARGE SCALE GENOMIC DNA]</scope>
    <source>
        <strain evidence="3 4">NCTC13193</strain>
    </source>
</reference>
<dbReference type="InterPro" id="IPR000259">
    <property type="entry name" value="Adhesion_dom_fimbrial"/>
</dbReference>
<protein>
    <submittedName>
        <fullName evidence="3">Putative fimbrial protein SthD</fullName>
    </submittedName>
</protein>